<keyword evidence="5" id="KW-0479">Metal-binding</keyword>
<comment type="similarity">
    <text evidence="2">Belongs to the SELO family.</text>
</comment>
<evidence type="ECO:0000313" key="12">
    <source>
        <dbReference type="Proteomes" id="UP000703269"/>
    </source>
</evidence>
<evidence type="ECO:0000256" key="7">
    <source>
        <dbReference type="ARBA" id="ARBA00022840"/>
    </source>
</evidence>
<comment type="cofactor">
    <cofactor evidence="1">
        <name>Mg(2+)</name>
        <dbReference type="ChEBI" id="CHEBI:18420"/>
    </cofactor>
</comment>
<dbReference type="Proteomes" id="UP000703269">
    <property type="component" value="Unassembled WGS sequence"/>
</dbReference>
<feature type="region of interest" description="Disordered" evidence="10">
    <location>
        <begin position="1"/>
        <end position="45"/>
    </location>
</feature>
<keyword evidence="3" id="KW-0808">Transferase</keyword>
<evidence type="ECO:0000256" key="6">
    <source>
        <dbReference type="ARBA" id="ARBA00022741"/>
    </source>
</evidence>
<dbReference type="PANTHER" id="PTHR32057:SF14">
    <property type="entry name" value="PROTEIN ADENYLYLTRANSFERASE SELO, MITOCHONDRIAL"/>
    <property type="match status" value="1"/>
</dbReference>
<dbReference type="OrthoDB" id="10254721at2759"/>
<reference evidence="11 12" key="1">
    <citation type="submission" date="2021-08" db="EMBL/GenBank/DDBJ databases">
        <title>Draft Genome Sequence of Phanerochaete sordida strain YK-624.</title>
        <authorList>
            <person name="Mori T."/>
            <person name="Dohra H."/>
            <person name="Suzuki T."/>
            <person name="Kawagishi H."/>
            <person name="Hirai H."/>
        </authorList>
    </citation>
    <scope>NUCLEOTIDE SEQUENCE [LARGE SCALE GENOMIC DNA]</scope>
    <source>
        <strain evidence="11 12">YK-624</strain>
    </source>
</reference>
<dbReference type="PANTHER" id="PTHR32057">
    <property type="entry name" value="PROTEIN ADENYLYLTRANSFERASE SELO, MITOCHONDRIAL"/>
    <property type="match status" value="1"/>
</dbReference>
<evidence type="ECO:0000256" key="3">
    <source>
        <dbReference type="ARBA" id="ARBA00022679"/>
    </source>
</evidence>
<keyword evidence="4" id="KW-0548">Nucleotidyltransferase</keyword>
<evidence type="ECO:0000256" key="1">
    <source>
        <dbReference type="ARBA" id="ARBA00001946"/>
    </source>
</evidence>
<dbReference type="GO" id="GO:0046872">
    <property type="term" value="F:metal ion binding"/>
    <property type="evidence" value="ECO:0007669"/>
    <property type="project" value="UniProtKB-KW"/>
</dbReference>
<evidence type="ECO:0000256" key="2">
    <source>
        <dbReference type="ARBA" id="ARBA00009747"/>
    </source>
</evidence>
<keyword evidence="6" id="KW-0547">Nucleotide-binding</keyword>
<gene>
    <name evidence="11" type="ORF">PsYK624_127790</name>
</gene>
<protein>
    <recommendedName>
        <fullName evidence="9">Selenoprotein O</fullName>
    </recommendedName>
</protein>
<dbReference type="EMBL" id="BPQB01000061">
    <property type="protein sequence ID" value="GJE96581.1"/>
    <property type="molecule type" value="Genomic_DNA"/>
</dbReference>
<proteinExistence type="inferred from homology"/>
<comment type="caution">
    <text evidence="11">The sequence shown here is derived from an EMBL/GenBank/DDBJ whole genome shotgun (WGS) entry which is preliminary data.</text>
</comment>
<accession>A0A9P3LIJ4</accession>
<dbReference type="GO" id="GO:0005739">
    <property type="term" value="C:mitochondrion"/>
    <property type="evidence" value="ECO:0007669"/>
    <property type="project" value="TreeGrafter"/>
</dbReference>
<keyword evidence="12" id="KW-1185">Reference proteome</keyword>
<evidence type="ECO:0000256" key="10">
    <source>
        <dbReference type="SAM" id="MobiDB-lite"/>
    </source>
</evidence>
<dbReference type="AlphaFoldDB" id="A0A9P3LIJ4"/>
<keyword evidence="8" id="KW-0460">Magnesium</keyword>
<sequence>MANAAKVSISSLPLPPRAHTLTKNLTPDPLTPSPALFRNTQRDKPSVQRRARLLDSGAHFSFVSPFPAPFPYKIIPPEGEEPVDQAAFIEQWLASKEPLEERSEGKAAEDAPLRKYYPDPDAVGERPVQLLGLAETGLRDCLPRLDVGDAFALLGTPSLLPSSQEEVAKADPENAARQDLLDILSGSAMLANYEDDPDKAWAPWSLRYSGHQFGVWAGQLGDGRAISLLATPHPSDPELTYEIQLKGAGRTPFSRTADGLAVVRSSIREFLCAEAMNALGVASTRSLSLIALPSVPVLRERIESASIVARLAPSFIRIGNFESLNPPEGMTFIGGGGQQGANYEALRELGEWVGRRVLRLPVNWEAGDAWGKELVMESARRNAKMVAGWQVYGFMHGVINTDNVSILGLTIDYGPYAFMDVFNNYHVCNHSDSEGRYMYQAQPSVVLYALRALLSALAPLIGAEVAQGNKAVGPGWAASASSDQLAEWSTAGRESVLRELEDLFQDVCAAEYRALMHKRLGLRREDAQDEAALARPLLDLMADHRLDFHSTFRRLAYFRPALVGAGEDAALAEFVRSILDLTPEPQMVDMQKAAVDITAWLKTYAARIEDERAEWEAEGDVDAARESAMRAANPRFVLRQWVLEEVIKKVEDDHDSGKRILAKVLQMACHPFEAWGAEDDTTPKDSLDAEILEERRYCSIGEKSMLGFQCSCSS</sequence>
<evidence type="ECO:0000256" key="9">
    <source>
        <dbReference type="ARBA" id="ARBA00031547"/>
    </source>
</evidence>
<dbReference type="GO" id="GO:0005524">
    <property type="term" value="F:ATP binding"/>
    <property type="evidence" value="ECO:0007669"/>
    <property type="project" value="UniProtKB-KW"/>
</dbReference>
<evidence type="ECO:0000313" key="11">
    <source>
        <dbReference type="EMBL" id="GJE96581.1"/>
    </source>
</evidence>
<evidence type="ECO:0000256" key="5">
    <source>
        <dbReference type="ARBA" id="ARBA00022723"/>
    </source>
</evidence>
<organism evidence="11 12">
    <name type="scientific">Phanerochaete sordida</name>
    <dbReference type="NCBI Taxonomy" id="48140"/>
    <lineage>
        <taxon>Eukaryota</taxon>
        <taxon>Fungi</taxon>
        <taxon>Dikarya</taxon>
        <taxon>Basidiomycota</taxon>
        <taxon>Agaricomycotina</taxon>
        <taxon>Agaricomycetes</taxon>
        <taxon>Polyporales</taxon>
        <taxon>Phanerochaetaceae</taxon>
        <taxon>Phanerochaete</taxon>
    </lineage>
</organism>
<evidence type="ECO:0000256" key="8">
    <source>
        <dbReference type="ARBA" id="ARBA00022842"/>
    </source>
</evidence>
<name>A0A9P3LIJ4_9APHY</name>
<keyword evidence="7" id="KW-0067">ATP-binding</keyword>
<dbReference type="GO" id="GO:0070733">
    <property type="term" value="F:AMPylase activity"/>
    <property type="evidence" value="ECO:0007669"/>
    <property type="project" value="TreeGrafter"/>
</dbReference>
<dbReference type="InterPro" id="IPR003846">
    <property type="entry name" value="SelO"/>
</dbReference>
<evidence type="ECO:0000256" key="4">
    <source>
        <dbReference type="ARBA" id="ARBA00022695"/>
    </source>
</evidence>
<dbReference type="Pfam" id="PF02696">
    <property type="entry name" value="SelO"/>
    <property type="match status" value="1"/>
</dbReference>